<reference evidence="11 12" key="1">
    <citation type="submission" date="2019-01" db="EMBL/GenBank/DDBJ databases">
        <authorList>
            <person name="Chen W.-M."/>
        </authorList>
    </citation>
    <scope>NUCLEOTIDE SEQUENCE [LARGE SCALE GENOMIC DNA]</scope>
    <source>
        <strain evidence="11 12">CCP-7</strain>
    </source>
</reference>
<dbReference type="NCBIfam" id="TIGR00217">
    <property type="entry name" value="malQ"/>
    <property type="match status" value="1"/>
</dbReference>
<dbReference type="EC" id="2.4.1.25" evidence="3 10"/>
<dbReference type="OrthoDB" id="9761577at2"/>
<comment type="similarity">
    <text evidence="2 10">Belongs to the disproportionating enzyme family.</text>
</comment>
<evidence type="ECO:0000256" key="2">
    <source>
        <dbReference type="ARBA" id="ARBA00005684"/>
    </source>
</evidence>
<evidence type="ECO:0000256" key="6">
    <source>
        <dbReference type="ARBA" id="ARBA00022679"/>
    </source>
</evidence>
<dbReference type="EMBL" id="SACN01000003">
    <property type="protein sequence ID" value="RVT90395.1"/>
    <property type="molecule type" value="Genomic_DNA"/>
</dbReference>
<dbReference type="Proteomes" id="UP000282971">
    <property type="component" value="Unassembled WGS sequence"/>
</dbReference>
<evidence type="ECO:0000256" key="5">
    <source>
        <dbReference type="ARBA" id="ARBA00022676"/>
    </source>
</evidence>
<keyword evidence="12" id="KW-1185">Reference proteome</keyword>
<keyword evidence="6 10" id="KW-0808">Transferase</keyword>
<sequence length="639" mass="68552">MTPLDRLARRVGVARHWRDADGVDQTVEDDALIAILTALGHPASDLRAINASLAAHDNLDRQPPVLLTADVAHSCPLPAAFEQASMAEIEFEDGTCRKLTVSRGRLPPLDRIGYHMLHVAGQSIKLAVAPSHCPLPPQRAWGAAVQIPSLRGDRTKWHGDFADLAQMVVGLAELGADVVALSPVHATIPGATHFSPYAPSSRLFANTGLIEAPRGDPGDGALIDWATVFDLARQSHRDAAHYGVSLPGPAETDPRDRLALARHALFDTLARRFESPDWRHWPPAYHDPAGEAATRVATQEAAAISRLCAAQARADDALGRAQITARRAGMAIGLISDLAVGVDPGGSDAWAMQGTMLEGVSIGAPPDPLGPDGQNWGLTSFSPAGLRKTGFAPWIAMVRRALAFAGGVRIDHAFGLARLWVIPKGETAQNGAYLHYPLVDLLRLLTLEADRVKAIVVAEDLGTPPAGFAQAAADRHMLGMRVLWFERDAAAFRDPVDFTEASVAMTGTHDTPTVAGWWSGRDLVWSRSLGRSGVEEAEQQRAVDRGHFWRLVGDAGPQPAPDAPERVVDAAIAAAGRAGSTLTIVPMEDLLGLEEQPNLPGTIDEHPNWRRRLGAPVDILCRDPDVQRRATLLNEGRRS</sequence>
<dbReference type="RefSeq" id="WP_127745651.1">
    <property type="nucleotide sequence ID" value="NZ_SACN01000003.1"/>
</dbReference>
<protein>
    <recommendedName>
        <fullName evidence="4 10">4-alpha-glucanotransferase</fullName>
        <ecNumber evidence="3 10">2.4.1.25</ecNumber>
    </recommendedName>
    <alternativeName>
        <fullName evidence="8 10">Amylomaltase</fullName>
    </alternativeName>
    <alternativeName>
        <fullName evidence="9 10">Disproportionating enzyme</fullName>
    </alternativeName>
</protein>
<name>A0A437LYF0_9SPHN</name>
<dbReference type="PANTHER" id="PTHR32438:SF5">
    <property type="entry name" value="4-ALPHA-GLUCANOTRANSFERASE DPE1, CHLOROPLASTIC_AMYLOPLASTIC"/>
    <property type="match status" value="1"/>
</dbReference>
<evidence type="ECO:0000256" key="4">
    <source>
        <dbReference type="ARBA" id="ARBA00020295"/>
    </source>
</evidence>
<dbReference type="PANTHER" id="PTHR32438">
    <property type="entry name" value="4-ALPHA-GLUCANOTRANSFERASE DPE1, CHLOROPLASTIC/AMYLOPLASTIC"/>
    <property type="match status" value="1"/>
</dbReference>
<gene>
    <name evidence="11" type="primary">malQ</name>
    <name evidence="11" type="ORF">EOD43_19215</name>
</gene>
<accession>A0A437LYF0</accession>
<dbReference type="SUPFAM" id="SSF51445">
    <property type="entry name" value="(Trans)glycosidases"/>
    <property type="match status" value="1"/>
</dbReference>
<dbReference type="GO" id="GO:0004134">
    <property type="term" value="F:4-alpha-glucanotransferase activity"/>
    <property type="evidence" value="ECO:0007669"/>
    <property type="project" value="UniProtKB-EC"/>
</dbReference>
<evidence type="ECO:0000256" key="8">
    <source>
        <dbReference type="ARBA" id="ARBA00031423"/>
    </source>
</evidence>
<dbReference type="InterPro" id="IPR003385">
    <property type="entry name" value="Glyco_hydro_77"/>
</dbReference>
<comment type="catalytic activity">
    <reaction evidence="1 10">
        <text>Transfers a segment of a (1-&gt;4)-alpha-D-glucan to a new position in an acceptor, which may be glucose or a (1-&gt;4)-alpha-D-glucan.</text>
        <dbReference type="EC" id="2.4.1.25"/>
    </reaction>
</comment>
<evidence type="ECO:0000313" key="11">
    <source>
        <dbReference type="EMBL" id="RVT90395.1"/>
    </source>
</evidence>
<evidence type="ECO:0000256" key="7">
    <source>
        <dbReference type="ARBA" id="ARBA00023277"/>
    </source>
</evidence>
<dbReference type="GO" id="GO:0005975">
    <property type="term" value="P:carbohydrate metabolic process"/>
    <property type="evidence" value="ECO:0007669"/>
    <property type="project" value="InterPro"/>
</dbReference>
<dbReference type="Pfam" id="PF02446">
    <property type="entry name" value="Glyco_hydro_77"/>
    <property type="match status" value="1"/>
</dbReference>
<comment type="caution">
    <text evidence="11">The sequence shown here is derived from an EMBL/GenBank/DDBJ whole genome shotgun (WGS) entry which is preliminary data.</text>
</comment>
<dbReference type="Gene3D" id="3.20.20.80">
    <property type="entry name" value="Glycosidases"/>
    <property type="match status" value="1"/>
</dbReference>
<evidence type="ECO:0000256" key="10">
    <source>
        <dbReference type="RuleBase" id="RU361207"/>
    </source>
</evidence>
<dbReference type="InterPro" id="IPR017853">
    <property type="entry name" value="GH"/>
</dbReference>
<dbReference type="AlphaFoldDB" id="A0A437LYF0"/>
<organism evidence="11 12">
    <name type="scientific">Sphingomonas crocodyli</name>
    <dbReference type="NCBI Taxonomy" id="1979270"/>
    <lineage>
        <taxon>Bacteria</taxon>
        <taxon>Pseudomonadati</taxon>
        <taxon>Pseudomonadota</taxon>
        <taxon>Alphaproteobacteria</taxon>
        <taxon>Sphingomonadales</taxon>
        <taxon>Sphingomonadaceae</taxon>
        <taxon>Sphingomonas</taxon>
    </lineage>
</organism>
<evidence type="ECO:0000256" key="1">
    <source>
        <dbReference type="ARBA" id="ARBA00000439"/>
    </source>
</evidence>
<proteinExistence type="inferred from homology"/>
<evidence type="ECO:0000256" key="3">
    <source>
        <dbReference type="ARBA" id="ARBA00012560"/>
    </source>
</evidence>
<keyword evidence="7 10" id="KW-0119">Carbohydrate metabolism</keyword>
<evidence type="ECO:0000313" key="12">
    <source>
        <dbReference type="Proteomes" id="UP000282971"/>
    </source>
</evidence>
<evidence type="ECO:0000256" key="9">
    <source>
        <dbReference type="ARBA" id="ARBA00031501"/>
    </source>
</evidence>
<keyword evidence="5 10" id="KW-0328">Glycosyltransferase</keyword>